<evidence type="ECO:0000256" key="1">
    <source>
        <dbReference type="SAM" id="SignalP"/>
    </source>
</evidence>
<name>A0A397UT55_9GLOM</name>
<organism evidence="2 3">
    <name type="scientific">Gigaspora rosea</name>
    <dbReference type="NCBI Taxonomy" id="44941"/>
    <lineage>
        <taxon>Eukaryota</taxon>
        <taxon>Fungi</taxon>
        <taxon>Fungi incertae sedis</taxon>
        <taxon>Mucoromycota</taxon>
        <taxon>Glomeromycotina</taxon>
        <taxon>Glomeromycetes</taxon>
        <taxon>Diversisporales</taxon>
        <taxon>Gigasporaceae</taxon>
        <taxon>Gigaspora</taxon>
    </lineage>
</organism>
<keyword evidence="3" id="KW-1185">Reference proteome</keyword>
<protein>
    <recommendedName>
        <fullName evidence="4">Peptidase S1 domain-containing protein</fullName>
    </recommendedName>
</protein>
<feature type="signal peptide" evidence="1">
    <location>
        <begin position="1"/>
        <end position="24"/>
    </location>
</feature>
<feature type="chain" id="PRO_5017477650" description="Peptidase S1 domain-containing protein" evidence="1">
    <location>
        <begin position="25"/>
        <end position="405"/>
    </location>
</feature>
<dbReference type="Proteomes" id="UP000266673">
    <property type="component" value="Unassembled WGS sequence"/>
</dbReference>
<reference evidence="2 3" key="1">
    <citation type="submission" date="2018-06" db="EMBL/GenBank/DDBJ databases">
        <title>Comparative genomics reveals the genomic features of Rhizophagus irregularis, R. cerebriforme, R. diaphanum and Gigaspora rosea, and their symbiotic lifestyle signature.</title>
        <authorList>
            <person name="Morin E."/>
            <person name="San Clemente H."/>
            <person name="Chen E.C.H."/>
            <person name="De La Providencia I."/>
            <person name="Hainaut M."/>
            <person name="Kuo A."/>
            <person name="Kohler A."/>
            <person name="Murat C."/>
            <person name="Tang N."/>
            <person name="Roy S."/>
            <person name="Loubradou J."/>
            <person name="Henrissat B."/>
            <person name="Grigoriev I.V."/>
            <person name="Corradi N."/>
            <person name="Roux C."/>
            <person name="Martin F.M."/>
        </authorList>
    </citation>
    <scope>NUCLEOTIDE SEQUENCE [LARGE SCALE GENOMIC DNA]</scope>
    <source>
        <strain evidence="2 3">DAOM 194757</strain>
    </source>
</reference>
<dbReference type="SUPFAM" id="SSF50494">
    <property type="entry name" value="Trypsin-like serine proteases"/>
    <property type="match status" value="1"/>
</dbReference>
<accession>A0A397UT55</accession>
<sequence length="405" mass="45527">MKAIFYLLINLFIIIFIFYSTTHAQSDPLAKLWGVNDTDLPMYLTREKNLTNLDKTLTQYLDNSNFGGTWVDVNANKVFINTIDPSKVSNISSLPEIKPYIDLLIFKPANNSLQQLSVVFDQIKQLSIDKNAVDIYFYVDISLNNIAIYLEQNEGDDKNKEFINATKQYNPILIYQPSDDSPTMKQQTTIKRQTPVTEVLCGDGLLTKELILCSAGFFAKDLNDTIYVVTTGHCYHENLTNFFFYFPWGTKRTTVLIGRMTKYSIKNYDYGLINFRGIAPKPIRAKPIVRNTDSNICKELLIHDTTQVSSHGVHLCKSGHESHATCGYVKGFNGIYINEVAFATDLIITDTLAEEGDSGGPAYFYENLCSVSLNGIITAGTKGILTILPLEIILRDANIEPIINS</sequence>
<dbReference type="Gene3D" id="2.40.10.10">
    <property type="entry name" value="Trypsin-like serine proteases"/>
    <property type="match status" value="2"/>
</dbReference>
<dbReference type="OrthoDB" id="2345133at2759"/>
<evidence type="ECO:0000313" key="3">
    <source>
        <dbReference type="Proteomes" id="UP000266673"/>
    </source>
</evidence>
<dbReference type="EMBL" id="QKWP01000988">
    <property type="protein sequence ID" value="RIB12801.1"/>
    <property type="molecule type" value="Genomic_DNA"/>
</dbReference>
<evidence type="ECO:0008006" key="4">
    <source>
        <dbReference type="Google" id="ProtNLM"/>
    </source>
</evidence>
<evidence type="ECO:0000313" key="2">
    <source>
        <dbReference type="EMBL" id="RIB12801.1"/>
    </source>
</evidence>
<dbReference type="AlphaFoldDB" id="A0A397UT55"/>
<gene>
    <name evidence="2" type="ORF">C2G38_2199702</name>
</gene>
<comment type="caution">
    <text evidence="2">The sequence shown here is derived from an EMBL/GenBank/DDBJ whole genome shotgun (WGS) entry which is preliminary data.</text>
</comment>
<dbReference type="InterPro" id="IPR009003">
    <property type="entry name" value="Peptidase_S1_PA"/>
</dbReference>
<proteinExistence type="predicted"/>
<dbReference type="InterPro" id="IPR043504">
    <property type="entry name" value="Peptidase_S1_PA_chymotrypsin"/>
</dbReference>
<dbReference type="CDD" id="cd21112">
    <property type="entry name" value="alphaLP-like"/>
    <property type="match status" value="1"/>
</dbReference>
<keyword evidence="1" id="KW-0732">Signal</keyword>